<comment type="caution">
    <text evidence="6">The sequence shown here is derived from an EMBL/GenBank/DDBJ whole genome shotgun (WGS) entry which is preliminary data.</text>
</comment>
<dbReference type="GO" id="GO:0005524">
    <property type="term" value="F:ATP binding"/>
    <property type="evidence" value="ECO:0007669"/>
    <property type="project" value="UniProtKB-KW"/>
</dbReference>
<feature type="domain" description="ABC transporter" evidence="5">
    <location>
        <begin position="36"/>
        <end position="265"/>
    </location>
</feature>
<dbReference type="Pfam" id="PF00005">
    <property type="entry name" value="ABC_tran"/>
    <property type="match status" value="1"/>
</dbReference>
<evidence type="ECO:0000313" key="7">
    <source>
        <dbReference type="Proteomes" id="UP000601597"/>
    </source>
</evidence>
<dbReference type="PROSITE" id="PS50893">
    <property type="entry name" value="ABC_TRANSPORTER_2"/>
    <property type="match status" value="1"/>
</dbReference>
<dbReference type="InterPro" id="IPR003439">
    <property type="entry name" value="ABC_transporter-like_ATP-bd"/>
</dbReference>
<sequence length="293" mass="31926">MSDAAMMNDNRLAVLDHSRLQGKGNKTGEDRGRISVRDVDIVFDTASGPHMAVQSASLTVRPGEFLCLLGPSGCGKSTLMNTVAGFVKPSQGEVMVDGKPVTEPGPDRGMVFQQHSLFPWKTVKENVAFGPLMAGASKSEASSIARTFLSLVGLAAFENAYPNTLSGGMQQRVGIARALANYPSVLLMDEPFGALDAQTRSMMQENLLEIWSEFHNTVVFVTHDIDEAVFLSDRIVVMSASPGRIIADIPVELPRPREQSLITTPEFMDLKRQCLELIRQETLNAFQQQNKAG</sequence>
<evidence type="ECO:0000256" key="3">
    <source>
        <dbReference type="ARBA" id="ARBA00022741"/>
    </source>
</evidence>
<dbReference type="PANTHER" id="PTHR42788:SF13">
    <property type="entry name" value="ALIPHATIC SULFONATES IMPORT ATP-BINDING PROTEIN SSUB"/>
    <property type="match status" value="1"/>
</dbReference>
<evidence type="ECO:0000256" key="2">
    <source>
        <dbReference type="ARBA" id="ARBA00022448"/>
    </source>
</evidence>
<gene>
    <name evidence="6" type="ORF">GCM10007071_02340</name>
</gene>
<evidence type="ECO:0000259" key="5">
    <source>
        <dbReference type="PROSITE" id="PS50893"/>
    </source>
</evidence>
<dbReference type="InterPro" id="IPR003593">
    <property type="entry name" value="AAA+_ATPase"/>
</dbReference>
<reference evidence="7" key="1">
    <citation type="journal article" date="2019" name="Int. J. Syst. Evol. Microbiol.">
        <title>The Global Catalogue of Microorganisms (GCM) 10K type strain sequencing project: providing services to taxonomists for standard genome sequencing and annotation.</title>
        <authorList>
            <consortium name="The Broad Institute Genomics Platform"/>
            <consortium name="The Broad Institute Genome Sequencing Center for Infectious Disease"/>
            <person name="Wu L."/>
            <person name="Ma J."/>
        </authorList>
    </citation>
    <scope>NUCLEOTIDE SEQUENCE [LARGE SCALE GENOMIC DNA]</scope>
    <source>
        <strain evidence="7">KCTC 22280</strain>
    </source>
</reference>
<keyword evidence="3" id="KW-0547">Nucleotide-binding</keyword>
<proteinExistence type="inferred from homology"/>
<keyword evidence="4 6" id="KW-0067">ATP-binding</keyword>
<dbReference type="InterPro" id="IPR017871">
    <property type="entry name" value="ABC_transporter-like_CS"/>
</dbReference>
<organism evidence="6 7">
    <name type="scientific">Marinobacter zhanjiangensis</name>
    <dbReference type="NCBI Taxonomy" id="578215"/>
    <lineage>
        <taxon>Bacteria</taxon>
        <taxon>Pseudomonadati</taxon>
        <taxon>Pseudomonadota</taxon>
        <taxon>Gammaproteobacteria</taxon>
        <taxon>Pseudomonadales</taxon>
        <taxon>Marinobacteraceae</taxon>
        <taxon>Marinobacter</taxon>
    </lineage>
</organism>
<dbReference type="Proteomes" id="UP000601597">
    <property type="component" value="Unassembled WGS sequence"/>
</dbReference>
<dbReference type="PROSITE" id="PS00211">
    <property type="entry name" value="ABC_TRANSPORTER_1"/>
    <property type="match status" value="1"/>
</dbReference>
<name>A0ABQ3APE4_9GAMM</name>
<dbReference type="InterPro" id="IPR027417">
    <property type="entry name" value="P-loop_NTPase"/>
</dbReference>
<dbReference type="PANTHER" id="PTHR42788">
    <property type="entry name" value="TAURINE IMPORT ATP-BINDING PROTEIN-RELATED"/>
    <property type="match status" value="1"/>
</dbReference>
<dbReference type="Gene3D" id="3.40.50.300">
    <property type="entry name" value="P-loop containing nucleotide triphosphate hydrolases"/>
    <property type="match status" value="1"/>
</dbReference>
<evidence type="ECO:0000313" key="6">
    <source>
        <dbReference type="EMBL" id="GGY59532.1"/>
    </source>
</evidence>
<dbReference type="CDD" id="cd03293">
    <property type="entry name" value="ABC_NrtD_SsuB_transporters"/>
    <property type="match status" value="1"/>
</dbReference>
<dbReference type="SMART" id="SM00382">
    <property type="entry name" value="AAA"/>
    <property type="match status" value="1"/>
</dbReference>
<keyword evidence="2" id="KW-0813">Transport</keyword>
<evidence type="ECO:0000256" key="4">
    <source>
        <dbReference type="ARBA" id="ARBA00022840"/>
    </source>
</evidence>
<evidence type="ECO:0000256" key="1">
    <source>
        <dbReference type="ARBA" id="ARBA00005417"/>
    </source>
</evidence>
<dbReference type="SUPFAM" id="SSF52540">
    <property type="entry name" value="P-loop containing nucleoside triphosphate hydrolases"/>
    <property type="match status" value="1"/>
</dbReference>
<accession>A0ABQ3APE4</accession>
<dbReference type="RefSeq" id="WP_189571605.1">
    <property type="nucleotide sequence ID" value="NZ_BMXV01000001.1"/>
</dbReference>
<dbReference type="InterPro" id="IPR050166">
    <property type="entry name" value="ABC_transporter_ATP-bind"/>
</dbReference>
<keyword evidence="7" id="KW-1185">Reference proteome</keyword>
<comment type="similarity">
    <text evidence="1">Belongs to the ABC transporter superfamily.</text>
</comment>
<protein>
    <submittedName>
        <fullName evidence="6">ABC transporter ATP-binding protein</fullName>
    </submittedName>
</protein>
<dbReference type="EMBL" id="BMXV01000001">
    <property type="protein sequence ID" value="GGY59532.1"/>
    <property type="molecule type" value="Genomic_DNA"/>
</dbReference>